<comment type="caution">
    <text evidence="1">The sequence shown here is derived from an EMBL/GenBank/DDBJ whole genome shotgun (WGS) entry which is preliminary data.</text>
</comment>
<dbReference type="AlphaFoldDB" id="A0A6S7I721"/>
<dbReference type="EMBL" id="CACRXK020007625">
    <property type="protein sequence ID" value="CAB4012769.1"/>
    <property type="molecule type" value="Genomic_DNA"/>
</dbReference>
<proteinExistence type="predicted"/>
<evidence type="ECO:0000313" key="1">
    <source>
        <dbReference type="EMBL" id="CAB4012769.1"/>
    </source>
</evidence>
<name>A0A6S7I721_PARCT</name>
<dbReference type="Proteomes" id="UP001152795">
    <property type="component" value="Unassembled WGS sequence"/>
</dbReference>
<evidence type="ECO:0000313" key="2">
    <source>
        <dbReference type="Proteomes" id="UP001152795"/>
    </source>
</evidence>
<keyword evidence="2" id="KW-1185">Reference proteome</keyword>
<accession>A0A6S7I721</accession>
<gene>
    <name evidence="1" type="ORF">PACLA_8A086246</name>
</gene>
<protein>
    <submittedName>
        <fullName evidence="1">Uncharacterized protein</fullName>
    </submittedName>
</protein>
<reference evidence="1" key="1">
    <citation type="submission" date="2020-04" db="EMBL/GenBank/DDBJ databases">
        <authorList>
            <person name="Alioto T."/>
            <person name="Alioto T."/>
            <person name="Gomez Garrido J."/>
        </authorList>
    </citation>
    <scope>NUCLEOTIDE SEQUENCE</scope>
    <source>
        <strain evidence="1">A484AB</strain>
    </source>
</reference>
<sequence length="91" mass="10629">MGPVMGPVKLRYWDGFYVVFENELMNEPFENGKYLVIEEMLREDDGLCSLLEMVRKIAACTNVLLSPQFVVLSRKARFSHRRTEFQETLPV</sequence>
<organism evidence="1 2">
    <name type="scientific">Paramuricea clavata</name>
    <name type="common">Red gorgonian</name>
    <name type="synonym">Violescent sea-whip</name>
    <dbReference type="NCBI Taxonomy" id="317549"/>
    <lineage>
        <taxon>Eukaryota</taxon>
        <taxon>Metazoa</taxon>
        <taxon>Cnidaria</taxon>
        <taxon>Anthozoa</taxon>
        <taxon>Octocorallia</taxon>
        <taxon>Malacalcyonacea</taxon>
        <taxon>Plexauridae</taxon>
        <taxon>Paramuricea</taxon>
    </lineage>
</organism>